<dbReference type="SUPFAM" id="SSF56601">
    <property type="entry name" value="beta-lactamase/transpeptidase-like"/>
    <property type="match status" value="1"/>
</dbReference>
<reference evidence="3" key="1">
    <citation type="journal article" date="2018" name="Front. Microbiol.">
        <title>Genome-Based Analysis Reveals the Taxonomy and Diversity of the Family Idiomarinaceae.</title>
        <authorList>
            <person name="Liu Y."/>
            <person name="Lai Q."/>
            <person name="Shao Z."/>
        </authorList>
    </citation>
    <scope>NUCLEOTIDE SEQUENCE [LARGE SCALE GENOMIC DNA]</scope>
    <source>
        <strain evidence="3">CVS-6</strain>
    </source>
</reference>
<keyword evidence="3" id="KW-1185">Reference proteome</keyword>
<dbReference type="RefSeq" id="WP_126753649.1">
    <property type="nucleotide sequence ID" value="NZ_PIPY01000002.1"/>
</dbReference>
<evidence type="ECO:0000313" key="2">
    <source>
        <dbReference type="EMBL" id="RUO63084.1"/>
    </source>
</evidence>
<gene>
    <name evidence="2" type="ORF">CWI71_02330</name>
</gene>
<sequence length="428" mass="46402">MKNTTKCLMSLCAFLPLVACTAEQEPEGLTYYEQIMGAPPLLPAQPEPRWQACAPTVAADNENYATVAETGTGEGWVEQTVHDWTFFPASVEDGKVLVIDYAQKGDELAFRYLANARTHDDLYEPWSSSKVMAYAGAMSLVSANLAQPDTLVGDVKLADLITSVHSYESSGLADGNSNAIAYYFANLAGRDYLTALFHDAWLNIGQPEVKFRGAYGPSAFVPEDNYWRTPSRFVSAQFVARDNDPGALTYRCEDCGLTGNKPMTTLASAEFLKRLATHKRVPETRLPGVSDDAVMMLFYGPGHSENVANAGGMMAGASLMPHRAVAKALQAQYPILAGRSLQDTLDTATGGNWRIFHKLGAGPSETRGTSEVVALAHICLPLHDGTREFTIAAQTSVDDNTEANVGHAGAKLEDLLRRTIQQLLTTRL</sequence>
<feature type="chain" id="PRO_5019375974" description="Serine hydrolase" evidence="1">
    <location>
        <begin position="22"/>
        <end position="428"/>
    </location>
</feature>
<dbReference type="InterPro" id="IPR012338">
    <property type="entry name" value="Beta-lactam/transpept-like"/>
</dbReference>
<protein>
    <recommendedName>
        <fullName evidence="4">Serine hydrolase</fullName>
    </recommendedName>
</protein>
<dbReference type="OrthoDB" id="6336448at2"/>
<feature type="signal peptide" evidence="1">
    <location>
        <begin position="1"/>
        <end position="21"/>
    </location>
</feature>
<dbReference type="AlphaFoldDB" id="A0A432YQ42"/>
<evidence type="ECO:0000313" key="3">
    <source>
        <dbReference type="Proteomes" id="UP000288259"/>
    </source>
</evidence>
<organism evidence="2 3">
    <name type="scientific">Pseudidiomarina insulisalsae</name>
    <dbReference type="NCBI Taxonomy" id="575789"/>
    <lineage>
        <taxon>Bacteria</taxon>
        <taxon>Pseudomonadati</taxon>
        <taxon>Pseudomonadota</taxon>
        <taxon>Gammaproteobacteria</taxon>
        <taxon>Alteromonadales</taxon>
        <taxon>Idiomarinaceae</taxon>
        <taxon>Pseudidiomarina</taxon>
    </lineage>
</organism>
<keyword evidence="1" id="KW-0732">Signal</keyword>
<proteinExistence type="predicted"/>
<name>A0A432YQ42_9GAMM</name>
<evidence type="ECO:0008006" key="4">
    <source>
        <dbReference type="Google" id="ProtNLM"/>
    </source>
</evidence>
<accession>A0A432YQ42</accession>
<comment type="caution">
    <text evidence="2">The sequence shown here is derived from an EMBL/GenBank/DDBJ whole genome shotgun (WGS) entry which is preliminary data.</text>
</comment>
<dbReference type="EMBL" id="PIPY01000002">
    <property type="protein sequence ID" value="RUO63084.1"/>
    <property type="molecule type" value="Genomic_DNA"/>
</dbReference>
<dbReference type="Proteomes" id="UP000288259">
    <property type="component" value="Unassembled WGS sequence"/>
</dbReference>
<evidence type="ECO:0000256" key="1">
    <source>
        <dbReference type="SAM" id="SignalP"/>
    </source>
</evidence>